<dbReference type="InterPro" id="IPR046537">
    <property type="entry name" value="DUF6602"/>
</dbReference>
<dbReference type="CDD" id="cd21173">
    <property type="entry name" value="NucC-like"/>
    <property type="match status" value="1"/>
</dbReference>
<dbReference type="AlphaFoldDB" id="A0A0F9LXW2"/>
<dbReference type="Pfam" id="PF20247">
    <property type="entry name" value="DUF6602"/>
    <property type="match status" value="1"/>
</dbReference>
<protein>
    <recommendedName>
        <fullName evidence="1">DUF6602 domain-containing protein</fullName>
    </recommendedName>
</protein>
<evidence type="ECO:0000313" key="2">
    <source>
        <dbReference type="EMBL" id="KKM98228.1"/>
    </source>
</evidence>
<name>A0A0F9LXW2_9ZZZZ</name>
<evidence type="ECO:0000259" key="1">
    <source>
        <dbReference type="Pfam" id="PF20247"/>
    </source>
</evidence>
<feature type="domain" description="DUF6602" evidence="1">
    <location>
        <begin position="35"/>
        <end position="129"/>
    </location>
</feature>
<dbReference type="EMBL" id="LAZR01005647">
    <property type="protein sequence ID" value="KKM98228.1"/>
    <property type="molecule type" value="Genomic_DNA"/>
</dbReference>
<comment type="caution">
    <text evidence="2">The sequence shown here is derived from an EMBL/GenBank/DDBJ whole genome shotgun (WGS) entry which is preliminary data.</text>
</comment>
<sequence length="247" mass="27952">MSIEEKKRPLLFQYFNSTADILLAEYKRTVVQEASDNLGANREFLCNNFLSKVLPIKLALASGVIWDSKNNKTGQLDTIISREDAPKLTFGERDTFLAEGVFSVIEIKSNLTRQKLNEAGRQLQKVKSLNIASGAIISAGPVINRPLRFVFGYYGAKWETLLDEVKNQNWMDLFDLICILNTGVLIKKGLLIQSNSNNHNYLLINGKAAPLAILYLYLVTYSCSFLGRSLNISEYFEPFNQWNILKD</sequence>
<organism evidence="2">
    <name type="scientific">marine sediment metagenome</name>
    <dbReference type="NCBI Taxonomy" id="412755"/>
    <lineage>
        <taxon>unclassified sequences</taxon>
        <taxon>metagenomes</taxon>
        <taxon>ecological metagenomes</taxon>
    </lineage>
</organism>
<accession>A0A0F9LXW2</accession>
<reference evidence="2" key="1">
    <citation type="journal article" date="2015" name="Nature">
        <title>Complex archaea that bridge the gap between prokaryotes and eukaryotes.</title>
        <authorList>
            <person name="Spang A."/>
            <person name="Saw J.H."/>
            <person name="Jorgensen S.L."/>
            <person name="Zaremba-Niedzwiedzka K."/>
            <person name="Martijn J."/>
            <person name="Lind A.E."/>
            <person name="van Eijk R."/>
            <person name="Schleper C."/>
            <person name="Guy L."/>
            <person name="Ettema T.J."/>
        </authorList>
    </citation>
    <scope>NUCLEOTIDE SEQUENCE</scope>
</reference>
<gene>
    <name evidence="2" type="ORF">LCGC14_1160020</name>
</gene>
<proteinExistence type="predicted"/>